<dbReference type="EMBL" id="GBXM01041747">
    <property type="protein sequence ID" value="JAH66830.1"/>
    <property type="molecule type" value="Transcribed_RNA"/>
</dbReference>
<proteinExistence type="predicted"/>
<protein>
    <submittedName>
        <fullName evidence="1">Uncharacterized protein</fullName>
    </submittedName>
</protein>
<accession>A0A0E9UNP9</accession>
<reference evidence="1" key="1">
    <citation type="submission" date="2014-11" db="EMBL/GenBank/DDBJ databases">
        <authorList>
            <person name="Amaro Gonzalez C."/>
        </authorList>
    </citation>
    <scope>NUCLEOTIDE SEQUENCE</scope>
</reference>
<sequence length="34" mass="4075">MSLKSEVMINTFIYQLCNILQHCLSYINCYDLLF</sequence>
<dbReference type="AlphaFoldDB" id="A0A0E9UNP9"/>
<organism evidence="1">
    <name type="scientific">Anguilla anguilla</name>
    <name type="common">European freshwater eel</name>
    <name type="synonym">Muraena anguilla</name>
    <dbReference type="NCBI Taxonomy" id="7936"/>
    <lineage>
        <taxon>Eukaryota</taxon>
        <taxon>Metazoa</taxon>
        <taxon>Chordata</taxon>
        <taxon>Craniata</taxon>
        <taxon>Vertebrata</taxon>
        <taxon>Euteleostomi</taxon>
        <taxon>Actinopterygii</taxon>
        <taxon>Neopterygii</taxon>
        <taxon>Teleostei</taxon>
        <taxon>Anguilliformes</taxon>
        <taxon>Anguillidae</taxon>
        <taxon>Anguilla</taxon>
    </lineage>
</organism>
<evidence type="ECO:0000313" key="1">
    <source>
        <dbReference type="EMBL" id="JAH66830.1"/>
    </source>
</evidence>
<name>A0A0E9UNP9_ANGAN</name>
<reference evidence="1" key="2">
    <citation type="journal article" date="2015" name="Fish Shellfish Immunol.">
        <title>Early steps in the European eel (Anguilla anguilla)-Vibrio vulnificus interaction in the gills: Role of the RtxA13 toxin.</title>
        <authorList>
            <person name="Callol A."/>
            <person name="Pajuelo D."/>
            <person name="Ebbesson L."/>
            <person name="Teles M."/>
            <person name="MacKenzie S."/>
            <person name="Amaro C."/>
        </authorList>
    </citation>
    <scope>NUCLEOTIDE SEQUENCE</scope>
</reference>